<evidence type="ECO:0000256" key="1">
    <source>
        <dbReference type="SAM" id="MobiDB-lite"/>
    </source>
</evidence>
<feature type="region of interest" description="Disordered" evidence="1">
    <location>
        <begin position="81"/>
        <end position="100"/>
    </location>
</feature>
<feature type="compositionally biased region" description="Polar residues" evidence="1">
    <location>
        <begin position="91"/>
        <end position="100"/>
    </location>
</feature>
<protein>
    <submittedName>
        <fullName evidence="2">Uncharacterized protein</fullName>
    </submittedName>
</protein>
<sequence>MAVASAGGPSPARCPRVRRCGAGAPVAHASSGVLGPRRRGSPRVAVLRLAPLRCARSTRPPLGPLCDLRLRRRSASHDLNAHLRAEERASHATQSPCKRF</sequence>
<accession>A0A8S5MV44</accession>
<reference evidence="2" key="1">
    <citation type="journal article" date="2021" name="Proc. Natl. Acad. Sci. U.S.A.">
        <title>A Catalog of Tens of Thousands of Viruses from Human Metagenomes Reveals Hidden Associations with Chronic Diseases.</title>
        <authorList>
            <person name="Tisza M.J."/>
            <person name="Buck C.B."/>
        </authorList>
    </citation>
    <scope>NUCLEOTIDE SEQUENCE</scope>
    <source>
        <strain evidence="2">Ct4bw6</strain>
    </source>
</reference>
<proteinExistence type="predicted"/>
<name>A0A8S5MV44_9VIRU</name>
<organism evidence="2">
    <name type="scientific">Phage sp. ct4bw6</name>
    <dbReference type="NCBI Taxonomy" id="2826747"/>
    <lineage>
        <taxon>Viruses</taxon>
    </lineage>
</organism>
<feature type="compositionally biased region" description="Basic and acidic residues" evidence="1">
    <location>
        <begin position="81"/>
        <end position="90"/>
    </location>
</feature>
<evidence type="ECO:0000313" key="2">
    <source>
        <dbReference type="EMBL" id="DAD85967.1"/>
    </source>
</evidence>
<dbReference type="EMBL" id="BK014991">
    <property type="protein sequence ID" value="DAD85967.1"/>
    <property type="molecule type" value="Genomic_DNA"/>
</dbReference>